<evidence type="ECO:0008006" key="3">
    <source>
        <dbReference type="Google" id="ProtNLM"/>
    </source>
</evidence>
<dbReference type="Proteomes" id="UP000622860">
    <property type="component" value="Unassembled WGS sequence"/>
</dbReference>
<comment type="caution">
    <text evidence="1">The sequence shown here is derived from an EMBL/GenBank/DDBJ whole genome shotgun (WGS) entry which is preliminary data.</text>
</comment>
<evidence type="ECO:0000313" key="1">
    <source>
        <dbReference type="EMBL" id="GGG85366.1"/>
    </source>
</evidence>
<evidence type="ECO:0000313" key="2">
    <source>
        <dbReference type="Proteomes" id="UP000622860"/>
    </source>
</evidence>
<protein>
    <recommendedName>
        <fullName evidence="3">Flagellar protein</fullName>
    </recommendedName>
</protein>
<reference evidence="1" key="2">
    <citation type="submission" date="2020-09" db="EMBL/GenBank/DDBJ databases">
        <authorList>
            <person name="Sun Q."/>
            <person name="Zhou Y."/>
        </authorList>
    </citation>
    <scope>NUCLEOTIDE SEQUENCE</scope>
    <source>
        <strain evidence="1">CGMCC 1.12754</strain>
    </source>
</reference>
<dbReference type="EMBL" id="BMFR01000020">
    <property type="protein sequence ID" value="GGG85366.1"/>
    <property type="molecule type" value="Genomic_DNA"/>
</dbReference>
<gene>
    <name evidence="1" type="ORF">GCM10011398_33870</name>
</gene>
<dbReference type="AlphaFoldDB" id="A0A917M900"/>
<sequence>MGYIVRNCRLCAKPMESSPFMMCTACLMESDRVKNYILKHPHVSIEQIAEATQIPFEKVFKMVELGLSKGNTRPNDKNKTQTAR</sequence>
<name>A0A917M900_9BACI</name>
<proteinExistence type="predicted"/>
<reference evidence="1" key="1">
    <citation type="journal article" date="2014" name="Int. J. Syst. Evol. Microbiol.">
        <title>Complete genome sequence of Corynebacterium casei LMG S-19264T (=DSM 44701T), isolated from a smear-ripened cheese.</title>
        <authorList>
            <consortium name="US DOE Joint Genome Institute (JGI-PGF)"/>
            <person name="Walter F."/>
            <person name="Albersmeier A."/>
            <person name="Kalinowski J."/>
            <person name="Ruckert C."/>
        </authorList>
    </citation>
    <scope>NUCLEOTIDE SEQUENCE</scope>
    <source>
        <strain evidence="1">CGMCC 1.12754</strain>
    </source>
</reference>
<accession>A0A917M900</accession>
<organism evidence="1 2">
    <name type="scientific">Virgibacillus oceani</name>
    <dbReference type="NCBI Taxonomy" id="1479511"/>
    <lineage>
        <taxon>Bacteria</taxon>
        <taxon>Bacillati</taxon>
        <taxon>Bacillota</taxon>
        <taxon>Bacilli</taxon>
        <taxon>Bacillales</taxon>
        <taxon>Bacillaceae</taxon>
        <taxon>Virgibacillus</taxon>
    </lineage>
</organism>
<keyword evidence="2" id="KW-1185">Reference proteome</keyword>
<dbReference type="RefSeq" id="WP_188456555.1">
    <property type="nucleotide sequence ID" value="NZ_BMFR01000020.1"/>
</dbReference>